<organism evidence="2 3">
    <name type="scientific">Tsuneonella deserti</name>
    <dbReference type="NCBI Taxonomy" id="2035528"/>
    <lineage>
        <taxon>Bacteria</taxon>
        <taxon>Pseudomonadati</taxon>
        <taxon>Pseudomonadota</taxon>
        <taxon>Alphaproteobacteria</taxon>
        <taxon>Sphingomonadales</taxon>
        <taxon>Erythrobacteraceae</taxon>
        <taxon>Tsuneonella</taxon>
    </lineage>
</organism>
<evidence type="ECO:0000256" key="1">
    <source>
        <dbReference type="SAM" id="SignalP"/>
    </source>
</evidence>
<gene>
    <name evidence="2" type="ORF">GCM10011515_23960</name>
</gene>
<keyword evidence="1" id="KW-0732">Signal</keyword>
<proteinExistence type="predicted"/>
<feature type="chain" id="PRO_5047085385" description="DUF4382 domain-containing protein" evidence="1">
    <location>
        <begin position="29"/>
        <end position="361"/>
    </location>
</feature>
<dbReference type="Proteomes" id="UP000619041">
    <property type="component" value="Unassembled WGS sequence"/>
</dbReference>
<dbReference type="RefSeq" id="WP_188645339.1">
    <property type="nucleotide sequence ID" value="NZ_BMKL01000001.1"/>
</dbReference>
<evidence type="ECO:0008006" key="4">
    <source>
        <dbReference type="Google" id="ProtNLM"/>
    </source>
</evidence>
<evidence type="ECO:0000313" key="3">
    <source>
        <dbReference type="Proteomes" id="UP000619041"/>
    </source>
</evidence>
<evidence type="ECO:0000313" key="2">
    <source>
        <dbReference type="EMBL" id="GGE03577.1"/>
    </source>
</evidence>
<name>A0ABQ1S9T7_9SPHN</name>
<accession>A0ABQ1S9T7</accession>
<sequence length="361" mass="36878">MTRSRYVRRCLAGLALASALAWGGAASAATCGITGSATATAATYDPFSPTGLPTTLVTLQLTRVNGGGGEKTNTVNFFLKSNSTAADGTSIVPTSVAVDGLVTGLNLDIFYDFNEAPPIYAPTTLNPSPAKKYLKIEFTGNNAASDFATVTFQVTLPANLDLNASTTLPFDAIFACSTTGGGGQTQQTGSIINAVTFPITVLSALQASYGGTALDFGEIGDKTTAQVQAAPLTYVTAPTNYVRVQSSGPYEVSLTSANNYYMTPSGTATGDPLQKVGYNLKFLGVTRNPGGTMPIATICPRAGVGTAAEDHLNIQAQLAEGGAGKVVSPTYLDTLTVTIAPKAAMTTPTSGGECSGLSGQF</sequence>
<reference evidence="3" key="1">
    <citation type="journal article" date="2019" name="Int. J. Syst. Evol. Microbiol.">
        <title>The Global Catalogue of Microorganisms (GCM) 10K type strain sequencing project: providing services to taxonomists for standard genome sequencing and annotation.</title>
        <authorList>
            <consortium name="The Broad Institute Genomics Platform"/>
            <consortium name="The Broad Institute Genome Sequencing Center for Infectious Disease"/>
            <person name="Wu L."/>
            <person name="Ma J."/>
        </authorList>
    </citation>
    <scope>NUCLEOTIDE SEQUENCE [LARGE SCALE GENOMIC DNA]</scope>
    <source>
        <strain evidence="3">CGMCC 1.15959</strain>
    </source>
</reference>
<comment type="caution">
    <text evidence="2">The sequence shown here is derived from an EMBL/GenBank/DDBJ whole genome shotgun (WGS) entry which is preliminary data.</text>
</comment>
<keyword evidence="3" id="KW-1185">Reference proteome</keyword>
<protein>
    <recommendedName>
        <fullName evidence="4">DUF4382 domain-containing protein</fullName>
    </recommendedName>
</protein>
<feature type="signal peptide" evidence="1">
    <location>
        <begin position="1"/>
        <end position="28"/>
    </location>
</feature>
<dbReference type="EMBL" id="BMKL01000001">
    <property type="protein sequence ID" value="GGE03577.1"/>
    <property type="molecule type" value="Genomic_DNA"/>
</dbReference>